<gene>
    <name evidence="1" type="ORF">U5817_08640</name>
</gene>
<sequence length="585" mass="63844">MKRQGQGVTVIDITRGDKFMNNGSRSVRTRFALRGVTAALALAWVGGASAFEVETGNPDVKMRWDNTIRYTAGVRVEDQDKKLMRNPVYDEGDSKFDRGDIVTNRLDLLSEFDVSYRGKIGARVTGAAWYDHAYDDHSVTAPTGTATAYRNDKYNGTVKRYVNGPSGEILDAFVWTNLDLGKVPLNLKVGRQTNVWGEGLLIGAHAISYGQSPVDGVKAVTNPGIETKEVFLPIGQVHASAQLTDSVTVVGQYFYDWEPTRVPHAGTYLMGADTAPSSDNLSFGVGQLKASIIDAKEPSKRGNWGVGARWNVEAIESTFGAYYRKFDDYAPELGVQLSDFVRLGPAVLPSKARFLYPEDIEQYSVSFSRVIGGVSVGTELSYRKNGPLNTPASHTLDSGSRGDTWHAVVNGVYLLPQTPMWDTGTLIAEVAYNRLDRVTENEHLYRKVGAASCVNSAIGRPRTGTKRDGCSTVDALQLAVRFSPQYLNIFPSWDLAVPVSINYGLSGNAPSSGGGTEGELRWSIGTTWTYASKYEFALNYSDRSLPVRKGVVRGEERITGGAAHSNSSVGVIDRGWLSFTFKTAF</sequence>
<keyword evidence="2" id="KW-1185">Reference proteome</keyword>
<organism evidence="1 2">
    <name type="scientific">Aromatoleum evansii</name>
    <name type="common">Azoarcus evansii</name>
    <dbReference type="NCBI Taxonomy" id="59406"/>
    <lineage>
        <taxon>Bacteria</taxon>
        <taxon>Pseudomonadati</taxon>
        <taxon>Pseudomonadota</taxon>
        <taxon>Betaproteobacteria</taxon>
        <taxon>Rhodocyclales</taxon>
        <taxon>Rhodocyclaceae</taxon>
        <taxon>Aromatoleum</taxon>
    </lineage>
</organism>
<reference evidence="1 2" key="1">
    <citation type="submission" date="2023-12" db="EMBL/GenBank/DDBJ databases">
        <title>A. evansii MAY27, complete genome.</title>
        <authorList>
            <person name="Wang Y."/>
        </authorList>
    </citation>
    <scope>NUCLEOTIDE SEQUENCE [LARGE SCALE GENOMIC DNA]</scope>
    <source>
        <strain evidence="1 2">MAY27</strain>
    </source>
</reference>
<dbReference type="InterPro" id="IPR010727">
    <property type="entry name" value="DUF1302"/>
</dbReference>
<protein>
    <submittedName>
        <fullName evidence="1">DUF1302 family protein</fullName>
    </submittedName>
</protein>
<dbReference type="RefSeq" id="WP_407280439.1">
    <property type="nucleotide sequence ID" value="NZ_CP141259.1"/>
</dbReference>
<proteinExistence type="predicted"/>
<evidence type="ECO:0000313" key="1">
    <source>
        <dbReference type="EMBL" id="WRL48094.1"/>
    </source>
</evidence>
<accession>A0ABZ1ATB2</accession>
<dbReference type="Pfam" id="PF06980">
    <property type="entry name" value="DUF1302"/>
    <property type="match status" value="1"/>
</dbReference>
<dbReference type="Proteomes" id="UP001626593">
    <property type="component" value="Chromosome"/>
</dbReference>
<name>A0ABZ1ATB2_AROEV</name>
<evidence type="ECO:0000313" key="2">
    <source>
        <dbReference type="Proteomes" id="UP001626593"/>
    </source>
</evidence>
<dbReference type="EMBL" id="CP141259">
    <property type="protein sequence ID" value="WRL48094.1"/>
    <property type="molecule type" value="Genomic_DNA"/>
</dbReference>